<dbReference type="SUPFAM" id="SSF53383">
    <property type="entry name" value="PLP-dependent transferases"/>
    <property type="match status" value="1"/>
</dbReference>
<accession>A0A9J6RFR4</accession>
<dbReference type="GO" id="GO:0047804">
    <property type="term" value="F:cysteine-S-conjugate beta-lyase activity"/>
    <property type="evidence" value="ECO:0007669"/>
    <property type="project" value="UniProtKB-EC"/>
</dbReference>
<evidence type="ECO:0000256" key="5">
    <source>
        <dbReference type="ARBA" id="ARBA00037974"/>
    </source>
</evidence>
<evidence type="ECO:0000313" key="7">
    <source>
        <dbReference type="EMBL" id="MCZ0704252.1"/>
    </source>
</evidence>
<comment type="similarity">
    <text evidence="5">Belongs to the class-II pyridoxal-phosphate-dependent aminotransferase family. MalY/PatB cystathionine beta-lyase subfamily.</text>
</comment>
<dbReference type="GO" id="GO:0030170">
    <property type="term" value="F:pyridoxal phosphate binding"/>
    <property type="evidence" value="ECO:0007669"/>
    <property type="project" value="InterPro"/>
</dbReference>
<keyword evidence="3" id="KW-0663">Pyridoxal phosphate</keyword>
<evidence type="ECO:0000256" key="1">
    <source>
        <dbReference type="ARBA" id="ARBA00001933"/>
    </source>
</evidence>
<dbReference type="CDD" id="cd00609">
    <property type="entry name" value="AAT_like"/>
    <property type="match status" value="1"/>
</dbReference>
<dbReference type="PANTHER" id="PTHR43525">
    <property type="entry name" value="PROTEIN MALY"/>
    <property type="match status" value="1"/>
</dbReference>
<protein>
    <recommendedName>
        <fullName evidence="2">cysteine-S-conjugate beta-lyase</fullName>
        <ecNumber evidence="2">4.4.1.13</ecNumber>
    </recommendedName>
</protein>
<evidence type="ECO:0000313" key="8">
    <source>
        <dbReference type="Proteomes" id="UP001084197"/>
    </source>
</evidence>
<comment type="caution">
    <text evidence="7">The sequence shown here is derived from an EMBL/GenBank/DDBJ whole genome shotgun (WGS) entry which is preliminary data.</text>
</comment>
<dbReference type="Pfam" id="PF00155">
    <property type="entry name" value="Aminotran_1_2"/>
    <property type="match status" value="1"/>
</dbReference>
<comment type="cofactor">
    <cofactor evidence="1">
        <name>pyridoxal 5'-phosphate</name>
        <dbReference type="ChEBI" id="CHEBI:597326"/>
    </cofactor>
</comment>
<keyword evidence="7" id="KW-0808">Transferase</keyword>
<dbReference type="InterPro" id="IPR027619">
    <property type="entry name" value="C-S_lyase_PatB-like"/>
</dbReference>
<feature type="domain" description="Aminotransferase class I/classII large" evidence="6">
    <location>
        <begin position="52"/>
        <end position="380"/>
    </location>
</feature>
<organism evidence="7 8">
    <name type="scientific">Natronobacillus azotifigens</name>
    <dbReference type="NCBI Taxonomy" id="472978"/>
    <lineage>
        <taxon>Bacteria</taxon>
        <taxon>Bacillati</taxon>
        <taxon>Bacillota</taxon>
        <taxon>Bacilli</taxon>
        <taxon>Bacillales</taxon>
        <taxon>Bacillaceae</taxon>
        <taxon>Natronobacillus</taxon>
    </lineage>
</organism>
<proteinExistence type="inferred from homology"/>
<dbReference type="InterPro" id="IPR015422">
    <property type="entry name" value="PyrdxlP-dep_Trfase_small"/>
</dbReference>
<dbReference type="Gene3D" id="3.40.640.10">
    <property type="entry name" value="Type I PLP-dependent aspartate aminotransferase-like (Major domain)"/>
    <property type="match status" value="1"/>
</dbReference>
<dbReference type="InterPro" id="IPR051798">
    <property type="entry name" value="Class-II_PLP-Dep_Aminotrans"/>
</dbReference>
<keyword evidence="4" id="KW-0456">Lyase</keyword>
<dbReference type="PANTHER" id="PTHR43525:SF1">
    <property type="entry name" value="PROTEIN MALY"/>
    <property type="match status" value="1"/>
</dbReference>
<sequence>MTLFEALPNRKKTRSYKWDMVEKLYGSQDIQPMWVADMDLPIASPIKQALHERVDHAIFGYTFTDAHVNQVIQQWLSTQHDWEIDTDWIIYSPGVIPTLHMAVLTQTNPGDKVLIQTPVYPPFYDVINNHDRKLVTNSLIEQDGYYTMDFEDLEEKFRQGVKAFILCNPHNPVGRVWTEKELKKIALLCDQYDVLLFSDEIHADLTFDEAKHIPISSLNESTNNRTITCMSPTKTFNLAGLQISYAIVPNKAMRRAMTQMLHKYGLHMLNTLGITALEAAYHEGKEWLNELLDLLTVNRDFVIDAFKDCKQIKATKPEGTYLIWLDCRGMNRTHNEIKRFMQEEAKVGLNDGMTFGTEGKGFMRINIASPTSYVQQGVNKILEALDNSEERRLKT</sequence>
<keyword evidence="8" id="KW-1185">Reference proteome</keyword>
<dbReference type="InterPro" id="IPR015424">
    <property type="entry name" value="PyrdxlP-dep_Trfase"/>
</dbReference>
<dbReference type="AlphaFoldDB" id="A0A9J6RFR4"/>
<evidence type="ECO:0000256" key="2">
    <source>
        <dbReference type="ARBA" id="ARBA00012224"/>
    </source>
</evidence>
<keyword evidence="7" id="KW-0032">Aminotransferase</keyword>
<dbReference type="InterPro" id="IPR015421">
    <property type="entry name" value="PyrdxlP-dep_Trfase_major"/>
</dbReference>
<reference evidence="7" key="1">
    <citation type="submission" date="2022-11" db="EMBL/GenBank/DDBJ databases">
        <title>WGS of Natronobacillus azotifigens 24KS-1, an anaerobic diazotrophic haloalkaliphile from soda-rich habitats.</title>
        <authorList>
            <person name="Sorokin D.Y."/>
            <person name="Merkel A.Y."/>
        </authorList>
    </citation>
    <scope>NUCLEOTIDE SEQUENCE</scope>
    <source>
        <strain evidence="7">24KS-1</strain>
    </source>
</reference>
<dbReference type="NCBIfam" id="TIGR04350">
    <property type="entry name" value="C_S_lyase_PatB"/>
    <property type="match status" value="1"/>
</dbReference>
<evidence type="ECO:0000256" key="4">
    <source>
        <dbReference type="ARBA" id="ARBA00023239"/>
    </source>
</evidence>
<dbReference type="EMBL" id="JAPRAT010000031">
    <property type="protein sequence ID" value="MCZ0704252.1"/>
    <property type="molecule type" value="Genomic_DNA"/>
</dbReference>
<dbReference type="Proteomes" id="UP001084197">
    <property type="component" value="Unassembled WGS sequence"/>
</dbReference>
<evidence type="ECO:0000256" key="3">
    <source>
        <dbReference type="ARBA" id="ARBA00022898"/>
    </source>
</evidence>
<dbReference type="Gene3D" id="3.90.1150.10">
    <property type="entry name" value="Aspartate Aminotransferase, domain 1"/>
    <property type="match status" value="1"/>
</dbReference>
<dbReference type="InterPro" id="IPR004839">
    <property type="entry name" value="Aminotransferase_I/II_large"/>
</dbReference>
<dbReference type="GO" id="GO:0008483">
    <property type="term" value="F:transaminase activity"/>
    <property type="evidence" value="ECO:0007669"/>
    <property type="project" value="UniProtKB-KW"/>
</dbReference>
<name>A0A9J6RFR4_9BACI</name>
<evidence type="ECO:0000259" key="6">
    <source>
        <dbReference type="Pfam" id="PF00155"/>
    </source>
</evidence>
<dbReference type="RefSeq" id="WP_268781021.1">
    <property type="nucleotide sequence ID" value="NZ_JAPRAT010000031.1"/>
</dbReference>
<gene>
    <name evidence="7" type="ORF">OWO01_13655</name>
</gene>
<dbReference type="EC" id="4.4.1.13" evidence="2"/>